<gene>
    <name evidence="2" type="ORF">QBC46DRAFT_396872</name>
</gene>
<feature type="compositionally biased region" description="Polar residues" evidence="1">
    <location>
        <begin position="391"/>
        <end position="402"/>
    </location>
</feature>
<dbReference type="AlphaFoldDB" id="A0AAN6RZK3"/>
<evidence type="ECO:0000256" key="1">
    <source>
        <dbReference type="SAM" id="MobiDB-lite"/>
    </source>
</evidence>
<dbReference type="EMBL" id="MU853911">
    <property type="protein sequence ID" value="KAK3935702.1"/>
    <property type="molecule type" value="Genomic_DNA"/>
</dbReference>
<sequence length="444" mass="50349">MPDSFGQWARDLRKRLRRNITQRDGEPEMPCLPSSHSRVSLTAQPGTAPGVSATVNSAFFTRLPLEARRKILVAAFGGRTLHMNLRLGPPLLPRSKRPPIPSSALQRMPHGGITADLECGQWPEEVLDAGRRARVAAPGTKPVWQWWGCECHRNLPLGDERVVIAPWQDRCVRGEARWCDHYPGEAPGKCLIGCMGWLMTCRQAYTEGIHVLYGTNTIFIGSRRLVDTLLLSASDSPLRQRVLVPPHRLVLLTKLELVWDWALFVRPEDVEQQTVHRAGMVRSLGLLPRAFPNLVTIFISYSDILYRRPIRPDEYLAEIDHELLLPLSEMVSQFSRLRKCVVELPTSTFRPLMSRAQRSGNEVDKGRSWQDVRFWWEPDCCNMKGDGAGSTDATLETSGENQPEQKHTLKGRAGFWVKWGVESDLFFDYLGQPRYLSTEPQVLL</sequence>
<dbReference type="Proteomes" id="UP001303473">
    <property type="component" value="Unassembled WGS sequence"/>
</dbReference>
<name>A0AAN6RZK3_9PEZI</name>
<keyword evidence="3" id="KW-1185">Reference proteome</keyword>
<proteinExistence type="predicted"/>
<organism evidence="2 3">
    <name type="scientific">Diplogelasinospora grovesii</name>
    <dbReference type="NCBI Taxonomy" id="303347"/>
    <lineage>
        <taxon>Eukaryota</taxon>
        <taxon>Fungi</taxon>
        <taxon>Dikarya</taxon>
        <taxon>Ascomycota</taxon>
        <taxon>Pezizomycotina</taxon>
        <taxon>Sordariomycetes</taxon>
        <taxon>Sordariomycetidae</taxon>
        <taxon>Sordariales</taxon>
        <taxon>Diplogelasinosporaceae</taxon>
        <taxon>Diplogelasinospora</taxon>
    </lineage>
</organism>
<reference evidence="3" key="1">
    <citation type="journal article" date="2023" name="Mol. Phylogenet. Evol.">
        <title>Genome-scale phylogeny and comparative genomics of the fungal order Sordariales.</title>
        <authorList>
            <person name="Hensen N."/>
            <person name="Bonometti L."/>
            <person name="Westerberg I."/>
            <person name="Brannstrom I.O."/>
            <person name="Guillou S."/>
            <person name="Cros-Aarteil S."/>
            <person name="Calhoun S."/>
            <person name="Haridas S."/>
            <person name="Kuo A."/>
            <person name="Mondo S."/>
            <person name="Pangilinan J."/>
            <person name="Riley R."/>
            <person name="LaButti K."/>
            <person name="Andreopoulos B."/>
            <person name="Lipzen A."/>
            <person name="Chen C."/>
            <person name="Yan M."/>
            <person name="Daum C."/>
            <person name="Ng V."/>
            <person name="Clum A."/>
            <person name="Steindorff A."/>
            <person name="Ohm R.A."/>
            <person name="Martin F."/>
            <person name="Silar P."/>
            <person name="Natvig D.O."/>
            <person name="Lalanne C."/>
            <person name="Gautier V."/>
            <person name="Ament-Velasquez S.L."/>
            <person name="Kruys A."/>
            <person name="Hutchinson M.I."/>
            <person name="Powell A.J."/>
            <person name="Barry K."/>
            <person name="Miller A.N."/>
            <person name="Grigoriev I.V."/>
            <person name="Debuchy R."/>
            <person name="Gladieux P."/>
            <person name="Hiltunen Thoren M."/>
            <person name="Johannesson H."/>
        </authorList>
    </citation>
    <scope>NUCLEOTIDE SEQUENCE [LARGE SCALE GENOMIC DNA]</scope>
    <source>
        <strain evidence="3">CBS 340.73</strain>
    </source>
</reference>
<feature type="region of interest" description="Disordered" evidence="1">
    <location>
        <begin position="387"/>
        <end position="406"/>
    </location>
</feature>
<accession>A0AAN6RZK3</accession>
<evidence type="ECO:0000313" key="3">
    <source>
        <dbReference type="Proteomes" id="UP001303473"/>
    </source>
</evidence>
<comment type="caution">
    <text evidence="2">The sequence shown here is derived from an EMBL/GenBank/DDBJ whole genome shotgun (WGS) entry which is preliminary data.</text>
</comment>
<dbReference type="PANTHER" id="PTHR38790">
    <property type="entry name" value="2EXR DOMAIN-CONTAINING PROTEIN-RELATED"/>
    <property type="match status" value="1"/>
</dbReference>
<protein>
    <submittedName>
        <fullName evidence="2">Uncharacterized protein</fullName>
    </submittedName>
</protein>
<evidence type="ECO:0000313" key="2">
    <source>
        <dbReference type="EMBL" id="KAK3935702.1"/>
    </source>
</evidence>